<organism evidence="4 5">
    <name type="scientific">Crassostrea virginica</name>
    <name type="common">Eastern oyster</name>
    <dbReference type="NCBI Taxonomy" id="6565"/>
    <lineage>
        <taxon>Eukaryota</taxon>
        <taxon>Metazoa</taxon>
        <taxon>Spiralia</taxon>
        <taxon>Lophotrochozoa</taxon>
        <taxon>Mollusca</taxon>
        <taxon>Bivalvia</taxon>
        <taxon>Autobranchia</taxon>
        <taxon>Pteriomorphia</taxon>
        <taxon>Ostreida</taxon>
        <taxon>Ostreoidea</taxon>
        <taxon>Ostreidae</taxon>
        <taxon>Crassostrea</taxon>
    </lineage>
</organism>
<dbReference type="PROSITE" id="PS00018">
    <property type="entry name" value="EF_HAND_1"/>
    <property type="match status" value="2"/>
</dbReference>
<dbReference type="PROSITE" id="PS50222">
    <property type="entry name" value="EF_HAND_2"/>
    <property type="match status" value="1"/>
</dbReference>
<evidence type="ECO:0000256" key="1">
    <source>
        <dbReference type="ARBA" id="ARBA00022837"/>
    </source>
</evidence>
<evidence type="ECO:0000313" key="5">
    <source>
        <dbReference type="RefSeq" id="XP_022323531.1"/>
    </source>
</evidence>
<dbReference type="GeneID" id="111124700"/>
<accession>A0A8B8D9F1</accession>
<feature type="domain" description="EF-hand" evidence="3">
    <location>
        <begin position="42"/>
        <end position="77"/>
    </location>
</feature>
<reference evidence="5" key="1">
    <citation type="submission" date="2025-08" db="UniProtKB">
        <authorList>
            <consortium name="RefSeq"/>
        </authorList>
    </citation>
    <scope>IDENTIFICATION</scope>
    <source>
        <tissue evidence="5">Whole sample</tissue>
    </source>
</reference>
<dbReference type="SUPFAM" id="SSF47473">
    <property type="entry name" value="EF-hand"/>
    <property type="match status" value="1"/>
</dbReference>
<keyword evidence="1" id="KW-0106">Calcium</keyword>
<protein>
    <submittedName>
        <fullName evidence="5">Insoluble matrix shell protein 5-like</fullName>
    </submittedName>
</protein>
<dbReference type="InterPro" id="IPR018247">
    <property type="entry name" value="EF_Hand_1_Ca_BS"/>
</dbReference>
<dbReference type="KEGG" id="cvn:111124700"/>
<name>A0A8B8D9F1_CRAVI</name>
<feature type="chain" id="PRO_5034040201" evidence="2">
    <location>
        <begin position="17"/>
        <end position="137"/>
    </location>
</feature>
<dbReference type="OrthoDB" id="6041256at2759"/>
<gene>
    <name evidence="5" type="primary">LOC111124700</name>
</gene>
<evidence type="ECO:0000259" key="3">
    <source>
        <dbReference type="PROSITE" id="PS50222"/>
    </source>
</evidence>
<dbReference type="AlphaFoldDB" id="A0A8B8D9F1"/>
<keyword evidence="2" id="KW-0732">Signal</keyword>
<dbReference type="Pfam" id="PF13833">
    <property type="entry name" value="EF-hand_8"/>
    <property type="match status" value="2"/>
</dbReference>
<proteinExistence type="predicted"/>
<dbReference type="InterPro" id="IPR002048">
    <property type="entry name" value="EF_hand_dom"/>
</dbReference>
<feature type="signal peptide" evidence="2">
    <location>
        <begin position="1"/>
        <end position="16"/>
    </location>
</feature>
<sequence length="137" mass="15883">MISAFFLFSVFFSVSAGPFPEGSDAEARYIFHLADKDQNYKLTLSELQRIFFDFDRNHDGNVTCDEFLKEWSRRNLGSALEAVILCHHLDVDRNGHIQESDVPWIVVFFDRNMDGYVGQAEFVVTWLKLINSPQSRK</sequence>
<dbReference type="GO" id="GO:0005509">
    <property type="term" value="F:calcium ion binding"/>
    <property type="evidence" value="ECO:0007669"/>
    <property type="project" value="InterPro"/>
</dbReference>
<keyword evidence="4" id="KW-1185">Reference proteome</keyword>
<evidence type="ECO:0000256" key="2">
    <source>
        <dbReference type="SAM" id="SignalP"/>
    </source>
</evidence>
<dbReference type="Proteomes" id="UP000694844">
    <property type="component" value="Chromosome 3"/>
</dbReference>
<dbReference type="InterPro" id="IPR011992">
    <property type="entry name" value="EF-hand-dom_pair"/>
</dbReference>
<dbReference type="Gene3D" id="1.10.238.10">
    <property type="entry name" value="EF-hand"/>
    <property type="match status" value="1"/>
</dbReference>
<evidence type="ECO:0000313" key="4">
    <source>
        <dbReference type="Proteomes" id="UP000694844"/>
    </source>
</evidence>
<dbReference type="RefSeq" id="XP_022323531.1">
    <property type="nucleotide sequence ID" value="XM_022467823.1"/>
</dbReference>